<evidence type="ECO:0000313" key="2">
    <source>
        <dbReference type="EMBL" id="SMR76627.1"/>
    </source>
</evidence>
<organism evidence="2 3">
    <name type="scientific">Marinobacterium sediminicola</name>
    <dbReference type="NCBI Taxonomy" id="518898"/>
    <lineage>
        <taxon>Bacteria</taxon>
        <taxon>Pseudomonadati</taxon>
        <taxon>Pseudomonadota</taxon>
        <taxon>Gammaproteobacteria</taxon>
        <taxon>Oceanospirillales</taxon>
        <taxon>Oceanospirillaceae</taxon>
        <taxon>Marinobacterium</taxon>
    </lineage>
</organism>
<gene>
    <name evidence="2" type="ORF">SAMN04487964_11224</name>
</gene>
<protein>
    <submittedName>
        <fullName evidence="2">Uncharacterized protein</fullName>
    </submittedName>
</protein>
<dbReference type="Proteomes" id="UP001159257">
    <property type="component" value="Unassembled WGS sequence"/>
</dbReference>
<dbReference type="EMBL" id="FXWV01000012">
    <property type="protein sequence ID" value="SMR76627.1"/>
    <property type="molecule type" value="Genomic_DNA"/>
</dbReference>
<evidence type="ECO:0000256" key="1">
    <source>
        <dbReference type="SAM" id="MobiDB-lite"/>
    </source>
</evidence>
<sequence length="82" mass="9339">MAKAPQTRLSDYLEKVVAGKPVNYSVFEKLLELFCITSRQRRTVWCRAGRPNQANKPDSHYQKALTPDSGLPAIQFQKSDSR</sequence>
<name>A0ABY1S2L8_9GAMM</name>
<reference evidence="2 3" key="1">
    <citation type="submission" date="2017-05" db="EMBL/GenBank/DDBJ databases">
        <authorList>
            <person name="Varghese N."/>
            <person name="Submissions S."/>
        </authorList>
    </citation>
    <scope>NUCLEOTIDE SEQUENCE [LARGE SCALE GENOMIC DNA]</scope>
    <source>
        <strain evidence="2 3">CGMCC 1.7287</strain>
    </source>
</reference>
<keyword evidence="3" id="KW-1185">Reference proteome</keyword>
<comment type="caution">
    <text evidence="2">The sequence shown here is derived from an EMBL/GenBank/DDBJ whole genome shotgun (WGS) entry which is preliminary data.</text>
</comment>
<feature type="region of interest" description="Disordered" evidence="1">
    <location>
        <begin position="49"/>
        <end position="82"/>
    </location>
</feature>
<evidence type="ECO:0000313" key="3">
    <source>
        <dbReference type="Proteomes" id="UP001159257"/>
    </source>
</evidence>
<accession>A0ABY1S2L8</accession>
<proteinExistence type="predicted"/>